<sequence>LFILIAASYAETCIDKLKWTTSGGRIMVNDQPLVLKGVNYFGFETETFAPHGIWDHDLNDFLDFIKNNGFNAIRVPFSMELVKNSPKKIMAVHCHNNPGLCQKSAYHMLDTFINRAAERGLLVMLSNHRNAAGGYISPPLWYDNAYTEVEVIKLWKILTDRYADRWNVFAIDLKNEPHDNATWGDSKPQTDWNKAAERMIMGLSSFQGLFFVGGIEWGGRFEKAAQYPINTGLDDLNNRVVYSPHAYGPDVYDRPEFNVESFPNNLDEIYRRKFGFLVENGHPVVIGEWGGKAVKDTRDETWNKWFVEWMRRKCLTNNFYWCLNPNSDHTGGLLEEDWKTPVQHKINLVNRAQPHPTKFKTHDGKICITKGSFPEGNCQR</sequence>
<dbReference type="Proteomes" id="UP001328107">
    <property type="component" value="Unassembled WGS sequence"/>
</dbReference>
<dbReference type="PANTHER" id="PTHR35923:SF2">
    <property type="entry name" value="ENDOGLUCANASE"/>
    <property type="match status" value="1"/>
</dbReference>
<evidence type="ECO:0000256" key="1">
    <source>
        <dbReference type="ARBA" id="ARBA00005641"/>
    </source>
</evidence>
<keyword evidence="10" id="KW-1185">Reference proteome</keyword>
<organism evidence="9 10">
    <name type="scientific">Pristionchus mayeri</name>
    <dbReference type="NCBI Taxonomy" id="1317129"/>
    <lineage>
        <taxon>Eukaryota</taxon>
        <taxon>Metazoa</taxon>
        <taxon>Ecdysozoa</taxon>
        <taxon>Nematoda</taxon>
        <taxon>Chromadorea</taxon>
        <taxon>Rhabditida</taxon>
        <taxon>Rhabditina</taxon>
        <taxon>Diplogasteromorpha</taxon>
        <taxon>Diplogasteroidea</taxon>
        <taxon>Neodiplogasteridae</taxon>
        <taxon>Pristionchus</taxon>
    </lineage>
</organism>
<evidence type="ECO:0000256" key="2">
    <source>
        <dbReference type="ARBA" id="ARBA00022801"/>
    </source>
</evidence>
<keyword evidence="5 7" id="KW-0326">Glycosidase</keyword>
<protein>
    <recommendedName>
        <fullName evidence="8">Glycoside hydrolase family 5 domain-containing protein</fullName>
    </recommendedName>
</protein>
<gene>
    <name evidence="9" type="ORF">PMAYCL1PPCAC_19225</name>
</gene>
<dbReference type="InterPro" id="IPR001547">
    <property type="entry name" value="Glyco_hydro_5"/>
</dbReference>
<evidence type="ECO:0000256" key="5">
    <source>
        <dbReference type="ARBA" id="ARBA00023295"/>
    </source>
</evidence>
<evidence type="ECO:0000313" key="10">
    <source>
        <dbReference type="Proteomes" id="UP001328107"/>
    </source>
</evidence>
<dbReference type="GO" id="GO:0030245">
    <property type="term" value="P:cellulose catabolic process"/>
    <property type="evidence" value="ECO:0007669"/>
    <property type="project" value="UniProtKB-KW"/>
</dbReference>
<evidence type="ECO:0000259" key="8">
    <source>
        <dbReference type="Pfam" id="PF00150"/>
    </source>
</evidence>
<keyword evidence="2 7" id="KW-0378">Hydrolase</keyword>
<dbReference type="PANTHER" id="PTHR35923">
    <property type="entry name" value="MAJOR EXTRACELLULAR ENDOGLUCANASE"/>
    <property type="match status" value="1"/>
</dbReference>
<comment type="caution">
    <text evidence="9">The sequence shown here is derived from an EMBL/GenBank/DDBJ whole genome shotgun (WGS) entry which is preliminary data.</text>
</comment>
<dbReference type="AlphaFoldDB" id="A0AAN5CRF5"/>
<dbReference type="EMBL" id="BTRK01000004">
    <property type="protein sequence ID" value="GMR49030.1"/>
    <property type="molecule type" value="Genomic_DNA"/>
</dbReference>
<evidence type="ECO:0000256" key="4">
    <source>
        <dbReference type="ARBA" id="ARBA00023277"/>
    </source>
</evidence>
<dbReference type="Pfam" id="PF00150">
    <property type="entry name" value="Cellulase"/>
    <property type="match status" value="1"/>
</dbReference>
<proteinExistence type="inferred from homology"/>
<evidence type="ECO:0000313" key="9">
    <source>
        <dbReference type="EMBL" id="GMR49030.1"/>
    </source>
</evidence>
<dbReference type="SUPFAM" id="SSF51445">
    <property type="entry name" value="(Trans)glycosidases"/>
    <property type="match status" value="1"/>
</dbReference>
<keyword evidence="4" id="KW-0119">Carbohydrate metabolism</keyword>
<keyword evidence="3" id="KW-0136">Cellulose degradation</keyword>
<evidence type="ECO:0000256" key="7">
    <source>
        <dbReference type="RuleBase" id="RU361153"/>
    </source>
</evidence>
<name>A0AAN5CRF5_9BILA</name>
<keyword evidence="6" id="KW-0624">Polysaccharide degradation</keyword>
<evidence type="ECO:0000256" key="6">
    <source>
        <dbReference type="ARBA" id="ARBA00023326"/>
    </source>
</evidence>
<dbReference type="InterPro" id="IPR017853">
    <property type="entry name" value="GH"/>
</dbReference>
<dbReference type="Gene3D" id="3.20.20.80">
    <property type="entry name" value="Glycosidases"/>
    <property type="match status" value="1"/>
</dbReference>
<dbReference type="GO" id="GO:0004553">
    <property type="term" value="F:hydrolase activity, hydrolyzing O-glycosyl compounds"/>
    <property type="evidence" value="ECO:0007669"/>
    <property type="project" value="InterPro"/>
</dbReference>
<accession>A0AAN5CRF5</accession>
<reference evidence="10" key="1">
    <citation type="submission" date="2022-10" db="EMBL/GenBank/DDBJ databases">
        <title>Genome assembly of Pristionchus species.</title>
        <authorList>
            <person name="Yoshida K."/>
            <person name="Sommer R.J."/>
        </authorList>
    </citation>
    <scope>NUCLEOTIDE SEQUENCE [LARGE SCALE GENOMIC DNA]</scope>
    <source>
        <strain evidence="10">RS5460</strain>
    </source>
</reference>
<feature type="non-terminal residue" evidence="9">
    <location>
        <position position="1"/>
    </location>
</feature>
<comment type="similarity">
    <text evidence="1 7">Belongs to the glycosyl hydrolase 5 (cellulase A) family.</text>
</comment>
<feature type="domain" description="Glycoside hydrolase family 5" evidence="8">
    <location>
        <begin position="37"/>
        <end position="327"/>
    </location>
</feature>
<evidence type="ECO:0000256" key="3">
    <source>
        <dbReference type="ARBA" id="ARBA00023001"/>
    </source>
</evidence>